<evidence type="ECO:0000256" key="3">
    <source>
        <dbReference type="ARBA" id="ARBA00022723"/>
    </source>
</evidence>
<comment type="similarity">
    <text evidence="1">Belongs to the desulfoferrodoxin family.</text>
</comment>
<dbReference type="GO" id="GO:0005506">
    <property type="term" value="F:iron ion binding"/>
    <property type="evidence" value="ECO:0007669"/>
    <property type="project" value="InterPro"/>
</dbReference>
<dbReference type="NCBIfam" id="TIGR00332">
    <property type="entry name" value="neela_ferrous"/>
    <property type="match status" value="1"/>
</dbReference>
<keyword evidence="2" id="KW-0813">Transport</keyword>
<dbReference type="PANTHER" id="PTHR36541">
    <property type="entry name" value="SUPEROXIDE REDUCTASE-RELATED"/>
    <property type="match status" value="1"/>
</dbReference>
<keyword evidence="5" id="KW-0408">Iron</keyword>
<evidence type="ECO:0000256" key="1">
    <source>
        <dbReference type="ARBA" id="ARBA00005941"/>
    </source>
</evidence>
<feature type="domain" description="Desulfoferrodoxin ferrous iron-binding" evidence="6">
    <location>
        <begin position="14"/>
        <end position="108"/>
    </location>
</feature>
<organism evidence="7">
    <name type="scientific">Candidatus Moduliflexus flocculans</name>
    <dbReference type="NCBI Taxonomy" id="1499966"/>
    <lineage>
        <taxon>Bacteria</taxon>
        <taxon>Candidatus Moduliflexota</taxon>
        <taxon>Candidatus Moduliflexia</taxon>
        <taxon>Candidatus Moduliflexales</taxon>
        <taxon>Candidatus Moduliflexaceae</taxon>
    </lineage>
</organism>
<name>A0A081BNB5_9BACT</name>
<reference evidence="7" key="1">
    <citation type="journal article" date="2015" name="PeerJ">
        <title>First genomic representation of candidate bacterial phylum KSB3 points to enhanced environmental sensing as a trigger of wastewater bulking.</title>
        <authorList>
            <person name="Sekiguchi Y."/>
            <person name="Ohashi A."/>
            <person name="Parks D.H."/>
            <person name="Yamauchi T."/>
            <person name="Tyson G.W."/>
            <person name="Hugenholtz P."/>
        </authorList>
    </citation>
    <scope>NUCLEOTIDE SEQUENCE [LARGE SCALE GENOMIC DNA]</scope>
</reference>
<keyword evidence="4" id="KW-0249">Electron transport</keyword>
<keyword evidence="8" id="KW-1185">Reference proteome</keyword>
<dbReference type="HOGENOM" id="CLU_118960_2_1_0"/>
<dbReference type="SUPFAM" id="SSF49367">
    <property type="entry name" value="Superoxide reductase-like"/>
    <property type="match status" value="1"/>
</dbReference>
<evidence type="ECO:0000313" key="7">
    <source>
        <dbReference type="EMBL" id="GAK51881.1"/>
    </source>
</evidence>
<dbReference type="InterPro" id="IPR002742">
    <property type="entry name" value="Desulfoferrodoxin_Fe-bd_dom"/>
</dbReference>
<evidence type="ECO:0000259" key="6">
    <source>
        <dbReference type="Pfam" id="PF01880"/>
    </source>
</evidence>
<dbReference type="InterPro" id="IPR036073">
    <property type="entry name" value="Desulfoferrodoxin_Fe-bd_dom_sf"/>
</dbReference>
<sequence length="112" mass="12120">MGFAALVHSPDFEGKEKHVPSMTLSDSAIGTVVTVQVGKDVLHPTTPEHHIEWVKVFGETQEGKIVEVATLTFGKGTSLPSGSIVIKKENYKSLTALSYCNLHGVWDNSLTL</sequence>
<proteinExistence type="inferred from homology"/>
<keyword evidence="3" id="KW-0479">Metal-binding</keyword>
<evidence type="ECO:0000313" key="8">
    <source>
        <dbReference type="Proteomes" id="UP000030700"/>
    </source>
</evidence>
<accession>A0A081BNB5</accession>
<protein>
    <submittedName>
        <fullName evidence="7">Putative superoxide reductase</fullName>
    </submittedName>
</protein>
<dbReference type="Proteomes" id="UP000030700">
    <property type="component" value="Unassembled WGS sequence"/>
</dbReference>
<evidence type="ECO:0000256" key="2">
    <source>
        <dbReference type="ARBA" id="ARBA00022448"/>
    </source>
</evidence>
<dbReference type="Pfam" id="PF01880">
    <property type="entry name" value="Desulfoferrodox"/>
    <property type="match status" value="1"/>
</dbReference>
<dbReference type="STRING" id="1499966.U14_03127"/>
<evidence type="ECO:0000256" key="5">
    <source>
        <dbReference type="ARBA" id="ARBA00023004"/>
    </source>
</evidence>
<gene>
    <name evidence="7" type="ORF">U14_03127</name>
</gene>
<dbReference type="GO" id="GO:0016491">
    <property type="term" value="F:oxidoreductase activity"/>
    <property type="evidence" value="ECO:0007669"/>
    <property type="project" value="InterPro"/>
</dbReference>
<dbReference type="EMBL" id="DF820457">
    <property type="protein sequence ID" value="GAK51881.1"/>
    <property type="molecule type" value="Genomic_DNA"/>
</dbReference>
<evidence type="ECO:0000256" key="4">
    <source>
        <dbReference type="ARBA" id="ARBA00022982"/>
    </source>
</evidence>
<dbReference type="Gene3D" id="2.60.40.730">
    <property type="entry name" value="SOR catalytic domain"/>
    <property type="match status" value="1"/>
</dbReference>
<dbReference type="PANTHER" id="PTHR36541:SF1">
    <property type="entry name" value="SUPEROXIDE REDUCTASE-RELATED"/>
    <property type="match status" value="1"/>
</dbReference>
<dbReference type="AlphaFoldDB" id="A0A081BNB5"/>
<dbReference type="InterPro" id="IPR051233">
    <property type="entry name" value="Desulfoferrodoxin_SOR"/>
</dbReference>